<dbReference type="AlphaFoldDB" id="A0A1D1UNT9"/>
<sequence length="101" mass="11693">MEAGKGNVQDHPKWRKLLIDSNNNNAEAQKKVKPQVEIKKTGEEYCIKIHTEKLDKETPSGREVKCTFSKHGDMLLEKQTFENKFTCNVEFTFTDQGMEMN</sequence>
<name>A0A1D1UNT9_RAMVA</name>
<evidence type="ECO:0000256" key="3">
    <source>
        <dbReference type="ARBA" id="ARBA00045493"/>
    </source>
</evidence>
<organism evidence="4 5">
    <name type="scientific">Ramazzottius varieornatus</name>
    <name type="common">Water bear</name>
    <name type="synonym">Tardigrade</name>
    <dbReference type="NCBI Taxonomy" id="947166"/>
    <lineage>
        <taxon>Eukaryota</taxon>
        <taxon>Metazoa</taxon>
        <taxon>Ecdysozoa</taxon>
        <taxon>Tardigrada</taxon>
        <taxon>Eutardigrada</taxon>
        <taxon>Parachela</taxon>
        <taxon>Hypsibioidea</taxon>
        <taxon>Ramazzottiidae</taxon>
        <taxon>Ramazzottius</taxon>
    </lineage>
</organism>
<accession>A0A1D1UNT9</accession>
<reference evidence="4 5" key="1">
    <citation type="journal article" date="2016" name="Nat. Commun.">
        <title>Extremotolerant tardigrade genome and improved radiotolerance of human cultured cells by tardigrade-unique protein.</title>
        <authorList>
            <person name="Hashimoto T."/>
            <person name="Horikawa D.D."/>
            <person name="Saito Y."/>
            <person name="Kuwahara H."/>
            <person name="Kozuka-Hata H."/>
            <person name="Shin-I T."/>
            <person name="Minakuchi Y."/>
            <person name="Ohishi K."/>
            <person name="Motoyama A."/>
            <person name="Aizu T."/>
            <person name="Enomoto A."/>
            <person name="Kondo K."/>
            <person name="Tanaka S."/>
            <person name="Hara Y."/>
            <person name="Koshikawa S."/>
            <person name="Sagara H."/>
            <person name="Miura T."/>
            <person name="Yokobori S."/>
            <person name="Miyagawa K."/>
            <person name="Suzuki Y."/>
            <person name="Kubo T."/>
            <person name="Oyama M."/>
            <person name="Kohara Y."/>
            <person name="Fujiyama A."/>
            <person name="Arakawa K."/>
            <person name="Katayama T."/>
            <person name="Toyoda A."/>
            <person name="Kunieda T."/>
        </authorList>
    </citation>
    <scope>NUCLEOTIDE SEQUENCE [LARGE SCALE GENOMIC DNA]</scope>
    <source>
        <strain evidence="4 5">YOKOZUNA-1</strain>
    </source>
</reference>
<comment type="similarity">
    <text evidence="1">Belongs to the Secretory-abundant heat soluble protein (SAHS) family.</text>
</comment>
<keyword evidence="5" id="KW-1185">Reference proteome</keyword>
<proteinExistence type="inferred from homology"/>
<dbReference type="Proteomes" id="UP000186922">
    <property type="component" value="Unassembled WGS sequence"/>
</dbReference>
<comment type="caution">
    <text evidence="4">The sequence shown here is derived from an EMBL/GenBank/DDBJ whole genome shotgun (WGS) entry which is preliminary data.</text>
</comment>
<dbReference type="EMBL" id="BDGG01000002">
    <property type="protein sequence ID" value="GAU91374.1"/>
    <property type="molecule type" value="Genomic_DNA"/>
</dbReference>
<evidence type="ECO:0000256" key="1">
    <source>
        <dbReference type="ARBA" id="ARBA00006119"/>
    </source>
</evidence>
<evidence type="ECO:0000313" key="5">
    <source>
        <dbReference type="Proteomes" id="UP000186922"/>
    </source>
</evidence>
<evidence type="ECO:0000256" key="2">
    <source>
        <dbReference type="ARBA" id="ARBA00023016"/>
    </source>
</evidence>
<gene>
    <name evidence="4" type="primary">RvY_03637-1</name>
    <name evidence="4" type="synonym">RvY_03637.1</name>
    <name evidence="4" type="ORF">RvY_03637</name>
</gene>
<dbReference type="SUPFAM" id="SSF50814">
    <property type="entry name" value="Lipocalins"/>
    <property type="match status" value="1"/>
</dbReference>
<evidence type="ECO:0000313" key="4">
    <source>
        <dbReference type="EMBL" id="GAU91374.1"/>
    </source>
</evidence>
<keyword evidence="2" id="KW-0346">Stress response</keyword>
<comment type="function">
    <text evidence="3">Secreted heat soluble protein acting as a molecular shield in water-deficient condition. Tardigrade-specific intrinsically disordered proteins (TDPs) are essential for desiccation tolerance by forming non-crystalline amorphous solids upon desiccation, and this vitrified state mirrors their protective capabilities.</text>
</comment>
<dbReference type="InterPro" id="IPR012674">
    <property type="entry name" value="Calycin"/>
</dbReference>
<protein>
    <submittedName>
        <fullName evidence="4">FABP3</fullName>
    </submittedName>
</protein>
<dbReference type="Gene3D" id="2.40.128.20">
    <property type="match status" value="1"/>
</dbReference>